<feature type="transmembrane region" description="Helical" evidence="1">
    <location>
        <begin position="21"/>
        <end position="43"/>
    </location>
</feature>
<evidence type="ECO:0000313" key="2">
    <source>
        <dbReference type="EMBL" id="MFL0198619.1"/>
    </source>
</evidence>
<protein>
    <submittedName>
        <fullName evidence="2">Uncharacterized protein</fullName>
    </submittedName>
</protein>
<organism evidence="2 3">
    <name type="scientific">Candidatus Clostridium eludens</name>
    <dbReference type="NCBI Taxonomy" id="3381663"/>
    <lineage>
        <taxon>Bacteria</taxon>
        <taxon>Bacillati</taxon>
        <taxon>Bacillota</taxon>
        <taxon>Clostridia</taxon>
        <taxon>Eubacteriales</taxon>
        <taxon>Clostridiaceae</taxon>
        <taxon>Clostridium</taxon>
    </lineage>
</organism>
<keyword evidence="1" id="KW-0812">Transmembrane</keyword>
<dbReference type="Proteomes" id="UP001623660">
    <property type="component" value="Unassembled WGS sequence"/>
</dbReference>
<name>A0ABW8SRB8_9CLOT</name>
<evidence type="ECO:0000256" key="1">
    <source>
        <dbReference type="SAM" id="Phobius"/>
    </source>
</evidence>
<reference evidence="2 3" key="1">
    <citation type="submission" date="2024-11" db="EMBL/GenBank/DDBJ databases">
        <authorList>
            <person name="Heng Y.C."/>
            <person name="Lim A.C.H."/>
            <person name="Lee J.K.Y."/>
            <person name="Kittelmann S."/>
        </authorList>
    </citation>
    <scope>NUCLEOTIDE SEQUENCE [LARGE SCALE GENOMIC DNA]</scope>
    <source>
        <strain evidence="2 3">WILCCON 0269</strain>
    </source>
</reference>
<keyword evidence="1" id="KW-1133">Transmembrane helix</keyword>
<dbReference type="RefSeq" id="WP_406794726.1">
    <property type="nucleotide sequence ID" value="NZ_JBJHZX010000072.1"/>
</dbReference>
<keyword evidence="3" id="KW-1185">Reference proteome</keyword>
<comment type="caution">
    <text evidence="2">The sequence shown here is derived from an EMBL/GenBank/DDBJ whole genome shotgun (WGS) entry which is preliminary data.</text>
</comment>
<accession>A0ABW8SRB8</accession>
<dbReference type="EMBL" id="JBJHZX010000072">
    <property type="protein sequence ID" value="MFL0198619.1"/>
    <property type="molecule type" value="Genomic_DNA"/>
</dbReference>
<sequence>MNNIEKNKKSIIIDLIKKMPSLMFGLILYSVGILLTLHCNLGMSPWDVLHVGIVKHSILT</sequence>
<keyword evidence="1" id="KW-0472">Membrane</keyword>
<evidence type="ECO:0000313" key="3">
    <source>
        <dbReference type="Proteomes" id="UP001623660"/>
    </source>
</evidence>
<proteinExistence type="predicted"/>
<gene>
    <name evidence="2" type="ORF">ACJDU8_24125</name>
</gene>